<feature type="transmembrane region" description="Helical" evidence="11">
    <location>
        <begin position="453"/>
        <end position="472"/>
    </location>
</feature>
<feature type="domain" description="Vacuolar sorting receptor thioredoxin-like" evidence="14">
    <location>
        <begin position="208"/>
        <end position="411"/>
    </location>
</feature>
<gene>
    <name evidence="15" type="ORF">DBRI00130_LOCUS14375</name>
</gene>
<evidence type="ECO:0000259" key="13">
    <source>
        <dbReference type="Pfam" id="PF02225"/>
    </source>
</evidence>
<evidence type="ECO:0000256" key="12">
    <source>
        <dbReference type="SAM" id="SignalP"/>
    </source>
</evidence>
<evidence type="ECO:0000256" key="6">
    <source>
        <dbReference type="ARBA" id="ARBA00022837"/>
    </source>
</evidence>
<evidence type="ECO:0000256" key="1">
    <source>
        <dbReference type="ARBA" id="ARBA00004479"/>
    </source>
</evidence>
<proteinExistence type="predicted"/>
<dbReference type="InterPro" id="IPR056858">
    <property type="entry name" value="VSR_TRX"/>
</dbReference>
<dbReference type="GO" id="GO:0016020">
    <property type="term" value="C:membrane"/>
    <property type="evidence" value="ECO:0007669"/>
    <property type="project" value="UniProtKB-SubCell"/>
</dbReference>
<protein>
    <submittedName>
        <fullName evidence="15">Uncharacterized protein</fullName>
    </submittedName>
</protein>
<evidence type="ECO:0000313" key="15">
    <source>
        <dbReference type="EMBL" id="CAE4606164.1"/>
    </source>
</evidence>
<dbReference type="InterPro" id="IPR046450">
    <property type="entry name" value="PA_dom_sf"/>
</dbReference>
<name>A0A6S8YRH7_9STRA</name>
<keyword evidence="4 12" id="KW-0732">Signal</keyword>
<dbReference type="EMBL" id="HBNS01017986">
    <property type="protein sequence ID" value="CAE4606164.1"/>
    <property type="molecule type" value="Transcribed_RNA"/>
</dbReference>
<evidence type="ECO:0000256" key="9">
    <source>
        <dbReference type="ARBA" id="ARBA00023180"/>
    </source>
</evidence>
<reference evidence="15" key="1">
    <citation type="submission" date="2021-01" db="EMBL/GenBank/DDBJ databases">
        <authorList>
            <person name="Corre E."/>
            <person name="Pelletier E."/>
            <person name="Niang G."/>
            <person name="Scheremetjew M."/>
            <person name="Finn R."/>
            <person name="Kale V."/>
            <person name="Holt S."/>
            <person name="Cochrane G."/>
            <person name="Meng A."/>
            <person name="Brown T."/>
            <person name="Cohen L."/>
        </authorList>
    </citation>
    <scope>NUCLEOTIDE SEQUENCE</scope>
    <source>
        <strain evidence="15">GSO104</strain>
    </source>
</reference>
<keyword evidence="6" id="KW-0106">Calcium</keyword>
<keyword evidence="8 11" id="KW-0472">Membrane</keyword>
<dbReference type="PANTHER" id="PTHR22702">
    <property type="entry name" value="PROTEASE-ASSOCIATED DOMAIN-CONTAINING PROTEIN"/>
    <property type="match status" value="1"/>
</dbReference>
<evidence type="ECO:0000256" key="3">
    <source>
        <dbReference type="ARBA" id="ARBA00022692"/>
    </source>
</evidence>
<feature type="chain" id="PRO_5030159495" evidence="12">
    <location>
        <begin position="26"/>
        <end position="515"/>
    </location>
</feature>
<feature type="domain" description="PA" evidence="13">
    <location>
        <begin position="95"/>
        <end position="151"/>
    </location>
</feature>
<dbReference type="AlphaFoldDB" id="A0A6S8YRH7"/>
<evidence type="ECO:0000256" key="7">
    <source>
        <dbReference type="ARBA" id="ARBA00022989"/>
    </source>
</evidence>
<evidence type="ECO:0000256" key="5">
    <source>
        <dbReference type="ARBA" id="ARBA00022737"/>
    </source>
</evidence>
<accession>A0A6S8YRH7</accession>
<dbReference type="Gene3D" id="3.50.30.30">
    <property type="match status" value="1"/>
</dbReference>
<organism evidence="15">
    <name type="scientific">Ditylum brightwellii</name>
    <dbReference type="NCBI Taxonomy" id="49249"/>
    <lineage>
        <taxon>Eukaryota</taxon>
        <taxon>Sar</taxon>
        <taxon>Stramenopiles</taxon>
        <taxon>Ochrophyta</taxon>
        <taxon>Bacillariophyta</taxon>
        <taxon>Mediophyceae</taxon>
        <taxon>Lithodesmiophycidae</taxon>
        <taxon>Lithodesmiales</taxon>
        <taxon>Lithodesmiaceae</taxon>
        <taxon>Ditylum</taxon>
    </lineage>
</organism>
<feature type="signal peptide" evidence="12">
    <location>
        <begin position="1"/>
        <end position="25"/>
    </location>
</feature>
<dbReference type="SUPFAM" id="SSF52025">
    <property type="entry name" value="PA domain"/>
    <property type="match status" value="1"/>
</dbReference>
<comment type="subcellular location">
    <subcellularLocation>
        <location evidence="10">Endomembrane system</location>
        <topology evidence="10">Single-pass membrane protein</topology>
    </subcellularLocation>
    <subcellularLocation>
        <location evidence="1">Membrane</location>
        <topology evidence="1">Single-pass type I membrane protein</topology>
    </subcellularLocation>
</comment>
<dbReference type="Pfam" id="PF02225">
    <property type="entry name" value="PA"/>
    <property type="match status" value="1"/>
</dbReference>
<evidence type="ECO:0000256" key="11">
    <source>
        <dbReference type="SAM" id="Phobius"/>
    </source>
</evidence>
<dbReference type="InterPro" id="IPR003137">
    <property type="entry name" value="PA_domain"/>
</dbReference>
<keyword evidence="2" id="KW-0245">EGF-like domain</keyword>
<dbReference type="Pfam" id="PF25011">
    <property type="entry name" value="VSR_TRX"/>
    <property type="match status" value="1"/>
</dbReference>
<evidence type="ECO:0000256" key="8">
    <source>
        <dbReference type="ARBA" id="ARBA00023136"/>
    </source>
</evidence>
<evidence type="ECO:0000259" key="14">
    <source>
        <dbReference type="Pfam" id="PF25011"/>
    </source>
</evidence>
<evidence type="ECO:0000256" key="4">
    <source>
        <dbReference type="ARBA" id="ARBA00022729"/>
    </source>
</evidence>
<evidence type="ECO:0000256" key="10">
    <source>
        <dbReference type="ARBA" id="ARBA00037847"/>
    </source>
</evidence>
<sequence>MMTPFRGMALAAVLATTLQSGVVVAESGVSSKLQVHIPNNLNRAGGYDHKEALFGVPPYGGSIQQNVYYADSNLCDPNVDTRAGYPIRPLDNDGRMMPWPSPYILMVDRGGCTFVNKVRNAQRSGAAAVIIADNTCLCSAGDRCFSEPGVDCETREPIMADDGSGSDISIPSFLMYKQDADPIKAELQANHMVRLEMAWALPSPDDRVEYQLWTTPTDLISRDFQRQFKDAALALGDRAYFTPNMYVYDGIMSGCQGEDGQNQCFNLCSNNGRYCATDPDNDLDRGISGADVVGETLRRMCIWNEYGQKDGVGLQWWDYVNEFMFRCDTEDYFTNEDCINDAMTHAKVDVGKMEACMADSGGLEGDTVNTILDSQLAAKEESGVVILPAMFVNQAAIRGALEFATVFKAICAGFLTGTEPAICQKCSTCRDEHKCVVEGRCASADGAVSTSTFASTIFSLCLFFGCVGLIQWKRAQTQMRDQVKGILAEYMPLDEDKIDSTAIVDDDDDIDGQFT</sequence>
<keyword evidence="7 11" id="KW-1133">Transmembrane helix</keyword>
<keyword evidence="5" id="KW-0677">Repeat</keyword>
<dbReference type="GO" id="GO:0012505">
    <property type="term" value="C:endomembrane system"/>
    <property type="evidence" value="ECO:0007669"/>
    <property type="project" value="UniProtKB-SubCell"/>
</dbReference>
<keyword evidence="9" id="KW-0325">Glycoprotein</keyword>
<evidence type="ECO:0000256" key="2">
    <source>
        <dbReference type="ARBA" id="ARBA00022536"/>
    </source>
</evidence>
<dbReference type="PANTHER" id="PTHR22702:SF1">
    <property type="entry name" value="PROTEASE-ASSOCIATED DOMAIN-CONTAINING PROTEIN 1"/>
    <property type="match status" value="1"/>
</dbReference>
<keyword evidence="3 11" id="KW-0812">Transmembrane</keyword>